<dbReference type="AlphaFoldDB" id="A0AAD7ZVY2"/>
<dbReference type="EMBL" id="JASPKZ010006074">
    <property type="protein sequence ID" value="KAJ9587691.1"/>
    <property type="molecule type" value="Genomic_DNA"/>
</dbReference>
<feature type="non-terminal residue" evidence="4">
    <location>
        <position position="1"/>
    </location>
</feature>
<feature type="domain" description="C2H2-type" evidence="3">
    <location>
        <begin position="81"/>
        <end position="108"/>
    </location>
</feature>
<dbReference type="Proteomes" id="UP001233999">
    <property type="component" value="Unassembled WGS sequence"/>
</dbReference>
<name>A0AAD7ZVY2_DIPPU</name>
<dbReference type="InterPro" id="IPR013087">
    <property type="entry name" value="Znf_C2H2_type"/>
</dbReference>
<dbReference type="SUPFAM" id="SSF57667">
    <property type="entry name" value="beta-beta-alpha zinc fingers"/>
    <property type="match status" value="1"/>
</dbReference>
<keyword evidence="1" id="KW-0863">Zinc-finger</keyword>
<dbReference type="InterPro" id="IPR036236">
    <property type="entry name" value="Znf_C2H2_sf"/>
</dbReference>
<reference evidence="4" key="1">
    <citation type="journal article" date="2023" name="IScience">
        <title>Live-bearing cockroach genome reveals convergent evolutionary mechanisms linked to viviparity in insects and beyond.</title>
        <authorList>
            <person name="Fouks B."/>
            <person name="Harrison M.C."/>
            <person name="Mikhailova A.A."/>
            <person name="Marchal E."/>
            <person name="English S."/>
            <person name="Carruthers M."/>
            <person name="Jennings E.C."/>
            <person name="Chiamaka E.L."/>
            <person name="Frigard R.A."/>
            <person name="Pippel M."/>
            <person name="Attardo G.M."/>
            <person name="Benoit J.B."/>
            <person name="Bornberg-Bauer E."/>
            <person name="Tobe S.S."/>
        </authorList>
    </citation>
    <scope>NUCLEOTIDE SEQUENCE</scope>
    <source>
        <strain evidence="4">Stay&amp;Tobe</strain>
    </source>
</reference>
<keyword evidence="1" id="KW-0479">Metal-binding</keyword>
<evidence type="ECO:0000256" key="2">
    <source>
        <dbReference type="SAM" id="MobiDB-lite"/>
    </source>
</evidence>
<keyword evidence="5" id="KW-1185">Reference proteome</keyword>
<protein>
    <recommendedName>
        <fullName evidence="3">C2H2-type domain-containing protein</fullName>
    </recommendedName>
</protein>
<dbReference type="GO" id="GO:0008270">
    <property type="term" value="F:zinc ion binding"/>
    <property type="evidence" value="ECO:0007669"/>
    <property type="project" value="UniProtKB-KW"/>
</dbReference>
<dbReference type="PROSITE" id="PS50157">
    <property type="entry name" value="ZINC_FINGER_C2H2_2"/>
    <property type="match status" value="1"/>
</dbReference>
<evidence type="ECO:0000313" key="4">
    <source>
        <dbReference type="EMBL" id="KAJ9587691.1"/>
    </source>
</evidence>
<proteinExistence type="predicted"/>
<dbReference type="SMART" id="SM00355">
    <property type="entry name" value="ZnF_C2H2"/>
    <property type="match status" value="1"/>
</dbReference>
<evidence type="ECO:0000313" key="5">
    <source>
        <dbReference type="Proteomes" id="UP001233999"/>
    </source>
</evidence>
<feature type="region of interest" description="Disordered" evidence="2">
    <location>
        <begin position="1"/>
        <end position="23"/>
    </location>
</feature>
<feature type="region of interest" description="Disordered" evidence="2">
    <location>
        <begin position="95"/>
        <end position="118"/>
    </location>
</feature>
<gene>
    <name evidence="4" type="ORF">L9F63_018871</name>
</gene>
<accession>A0AAD7ZVY2</accession>
<dbReference type="Gene3D" id="3.30.160.60">
    <property type="entry name" value="Classic Zinc Finger"/>
    <property type="match status" value="1"/>
</dbReference>
<evidence type="ECO:0000256" key="1">
    <source>
        <dbReference type="PROSITE-ProRule" id="PRU00042"/>
    </source>
</evidence>
<feature type="compositionally biased region" description="Polar residues" evidence="2">
    <location>
        <begin position="103"/>
        <end position="118"/>
    </location>
</feature>
<evidence type="ECO:0000259" key="3">
    <source>
        <dbReference type="PROSITE" id="PS50157"/>
    </source>
</evidence>
<sequence length="118" mass="13128">SGDSEVEENDSTPVLQPPKRNCGSSDLFQWRSGNFMPTVHNFNSENKGILHVPQWKSDAGLWTELSRLETQVVNTVKTPHFICKLCGKSFTHRDSLTHHKSSHQGQTQATVGEPTSPS</sequence>
<feature type="compositionally biased region" description="Acidic residues" evidence="2">
    <location>
        <begin position="1"/>
        <end position="10"/>
    </location>
</feature>
<feature type="non-terminal residue" evidence="4">
    <location>
        <position position="118"/>
    </location>
</feature>
<keyword evidence="1" id="KW-0862">Zinc</keyword>
<dbReference type="PROSITE" id="PS00028">
    <property type="entry name" value="ZINC_FINGER_C2H2_1"/>
    <property type="match status" value="1"/>
</dbReference>
<comment type="caution">
    <text evidence="4">The sequence shown here is derived from an EMBL/GenBank/DDBJ whole genome shotgun (WGS) entry which is preliminary data.</text>
</comment>
<reference evidence="4" key="2">
    <citation type="submission" date="2023-05" db="EMBL/GenBank/DDBJ databases">
        <authorList>
            <person name="Fouks B."/>
        </authorList>
    </citation>
    <scope>NUCLEOTIDE SEQUENCE</scope>
    <source>
        <strain evidence="4">Stay&amp;Tobe</strain>
        <tissue evidence="4">Testes</tissue>
    </source>
</reference>
<organism evidence="4 5">
    <name type="scientific">Diploptera punctata</name>
    <name type="common">Pacific beetle cockroach</name>
    <dbReference type="NCBI Taxonomy" id="6984"/>
    <lineage>
        <taxon>Eukaryota</taxon>
        <taxon>Metazoa</taxon>
        <taxon>Ecdysozoa</taxon>
        <taxon>Arthropoda</taxon>
        <taxon>Hexapoda</taxon>
        <taxon>Insecta</taxon>
        <taxon>Pterygota</taxon>
        <taxon>Neoptera</taxon>
        <taxon>Polyneoptera</taxon>
        <taxon>Dictyoptera</taxon>
        <taxon>Blattodea</taxon>
        <taxon>Blaberoidea</taxon>
        <taxon>Blaberidae</taxon>
        <taxon>Diplopterinae</taxon>
        <taxon>Diploptera</taxon>
    </lineage>
</organism>